<gene>
    <name evidence="10" type="ORF">QTJ16_002961</name>
</gene>
<feature type="compositionally biased region" description="Polar residues" evidence="7">
    <location>
        <begin position="54"/>
        <end position="63"/>
    </location>
</feature>
<dbReference type="GO" id="GO:0005886">
    <property type="term" value="C:plasma membrane"/>
    <property type="evidence" value="ECO:0007669"/>
    <property type="project" value="TreeGrafter"/>
</dbReference>
<dbReference type="InterPro" id="IPR036890">
    <property type="entry name" value="HATPase_C_sf"/>
</dbReference>
<name>A0AAD9T2R9_9HELO</name>
<feature type="modified residue" description="4-aspartylphosphate" evidence="6">
    <location>
        <position position="855"/>
    </location>
</feature>
<evidence type="ECO:0000256" key="3">
    <source>
        <dbReference type="ARBA" id="ARBA00022553"/>
    </source>
</evidence>
<evidence type="ECO:0000256" key="4">
    <source>
        <dbReference type="ARBA" id="ARBA00022679"/>
    </source>
</evidence>
<evidence type="ECO:0000259" key="8">
    <source>
        <dbReference type="PROSITE" id="PS50109"/>
    </source>
</evidence>
<dbReference type="Pfam" id="PF00072">
    <property type="entry name" value="Response_reg"/>
    <property type="match status" value="1"/>
</dbReference>
<dbReference type="PRINTS" id="PR00344">
    <property type="entry name" value="BCTRLSENSOR"/>
</dbReference>
<evidence type="ECO:0000313" key="10">
    <source>
        <dbReference type="EMBL" id="KAK2628315.1"/>
    </source>
</evidence>
<dbReference type="CDD" id="cd00082">
    <property type="entry name" value="HisKA"/>
    <property type="match status" value="1"/>
</dbReference>
<dbReference type="Gene3D" id="3.40.50.2300">
    <property type="match status" value="1"/>
</dbReference>
<keyword evidence="4" id="KW-0808">Transferase</keyword>
<dbReference type="InterPro" id="IPR011006">
    <property type="entry name" value="CheY-like_superfamily"/>
</dbReference>
<reference evidence="10" key="1">
    <citation type="submission" date="2023-06" db="EMBL/GenBank/DDBJ databases">
        <title>Draft genome of Marssonina rosae.</title>
        <authorList>
            <person name="Cheng Q."/>
        </authorList>
    </citation>
    <scope>NUCLEOTIDE SEQUENCE</scope>
    <source>
        <strain evidence="10">R4</strain>
    </source>
</reference>
<dbReference type="AlphaFoldDB" id="A0AAD9T2R9"/>
<dbReference type="SMART" id="SM00387">
    <property type="entry name" value="HATPase_c"/>
    <property type="match status" value="1"/>
</dbReference>
<evidence type="ECO:0000256" key="6">
    <source>
        <dbReference type="PROSITE-ProRule" id="PRU00169"/>
    </source>
</evidence>
<feature type="region of interest" description="Disordered" evidence="7">
    <location>
        <begin position="722"/>
        <end position="773"/>
    </location>
</feature>
<evidence type="ECO:0000313" key="11">
    <source>
        <dbReference type="Proteomes" id="UP001285354"/>
    </source>
</evidence>
<dbReference type="Gene3D" id="3.30.565.10">
    <property type="entry name" value="Histidine kinase-like ATPase, C-terminal domain"/>
    <property type="match status" value="1"/>
</dbReference>
<dbReference type="GO" id="GO:0009927">
    <property type="term" value="F:histidine phosphotransfer kinase activity"/>
    <property type="evidence" value="ECO:0007669"/>
    <property type="project" value="TreeGrafter"/>
</dbReference>
<dbReference type="InterPro" id="IPR001789">
    <property type="entry name" value="Sig_transdc_resp-reg_receiver"/>
</dbReference>
<dbReference type="InterPro" id="IPR004358">
    <property type="entry name" value="Sig_transdc_His_kin-like_C"/>
</dbReference>
<comment type="caution">
    <text evidence="10">The sequence shown here is derived from an EMBL/GenBank/DDBJ whole genome shotgun (WGS) entry which is preliminary data.</text>
</comment>
<dbReference type="Gene3D" id="1.10.287.130">
    <property type="match status" value="1"/>
</dbReference>
<dbReference type="EMBL" id="JAUBYV010000003">
    <property type="protein sequence ID" value="KAK2628315.1"/>
    <property type="molecule type" value="Genomic_DNA"/>
</dbReference>
<feature type="domain" description="Response regulatory" evidence="9">
    <location>
        <begin position="796"/>
        <end position="924"/>
    </location>
</feature>
<evidence type="ECO:0000259" key="9">
    <source>
        <dbReference type="PROSITE" id="PS50110"/>
    </source>
</evidence>
<feature type="domain" description="Histidine kinase" evidence="8">
    <location>
        <begin position="566"/>
        <end position="698"/>
    </location>
</feature>
<keyword evidence="3 6" id="KW-0597">Phosphoprotein</keyword>
<dbReference type="PANTHER" id="PTHR43047">
    <property type="entry name" value="TWO-COMPONENT HISTIDINE PROTEIN KINASE"/>
    <property type="match status" value="1"/>
</dbReference>
<dbReference type="CDD" id="cd17546">
    <property type="entry name" value="REC_hyHK_CKI1_RcsC-like"/>
    <property type="match status" value="1"/>
</dbReference>
<dbReference type="InterPro" id="IPR003661">
    <property type="entry name" value="HisK_dim/P_dom"/>
</dbReference>
<accession>A0AAD9T2R9</accession>
<dbReference type="Pfam" id="PF02518">
    <property type="entry name" value="HATPase_c"/>
    <property type="match status" value="1"/>
</dbReference>
<dbReference type="GO" id="GO:0000155">
    <property type="term" value="F:phosphorelay sensor kinase activity"/>
    <property type="evidence" value="ECO:0007669"/>
    <property type="project" value="InterPro"/>
</dbReference>
<dbReference type="SUPFAM" id="SSF52172">
    <property type="entry name" value="CheY-like"/>
    <property type="match status" value="1"/>
</dbReference>
<keyword evidence="5" id="KW-0418">Kinase</keyword>
<feature type="region of interest" description="Disordered" evidence="7">
    <location>
        <begin position="43"/>
        <end position="67"/>
    </location>
</feature>
<evidence type="ECO:0000256" key="2">
    <source>
        <dbReference type="ARBA" id="ARBA00012438"/>
    </source>
</evidence>
<evidence type="ECO:0000256" key="1">
    <source>
        <dbReference type="ARBA" id="ARBA00000085"/>
    </source>
</evidence>
<dbReference type="SMART" id="SM00448">
    <property type="entry name" value="REC"/>
    <property type="match status" value="1"/>
</dbReference>
<dbReference type="PANTHER" id="PTHR43047:SF2">
    <property type="entry name" value="HISTIDINE KINASE M7"/>
    <property type="match status" value="1"/>
</dbReference>
<sequence>MQMHGAFLHSNAFETRSYAPRTFRPGRQRARSRLEKEIESPTVREIKEEEMDTDSVTGAETQQPPLPLPVEDLIDRVTRCLPPIDNEATLPGGDEGFQDVLRHHLPSAESTASERLVSLKAKLRTASTYDFWALLMEEICDIAGSQCGFVAKRMLGDHEDRAVAVPELGSSGSCLMGVAIYINNGAEVKKLYRDHRYCAYGTPCAHMPHDKVLIVPERLAEVTPHNPNAVPWGESEAFIGVPLSTEGRGSAHFGMVWSPEGASQRTLSWSFIQMLMHSLEDMVSQRLLEGRGVQEVPLPESSSAAVISPAAITASQSLKPYARSLSHELRTPMQGVVGMLDIMYTTVLDAIPHQQPSEHVRSVLEDLKSCIEVVQESSRRAVEAADNVVHAYDLNMQMPETSLTAMDSPPSEIMTRPGSALSHGRWPSVELMTSLIGTKRERSESFSFRAGRPGKRTWTAEAETTRSYCCSEECNVVSLAPVLSPAVCPMMDECLGKERLGYRHMSPAVLSSTHRRVVTRKFLRGLVEEALRHSHSTSEIREHTEQGEQIRVMSRGSRGELLDRTIYLEISPGVPEVMFTEEQHLQFALQKLVDNAIKFTEHGTIRICVKLSRSLAEVEIWVIDTGCGISEGSRCNLFQPHFQEDASIRRARDGLGLSLFNAKAHVRKNLGGDVTLERSCTHGPAKGSEFLVRLPISALVGAESGRPDADADADADVDVLVATLPTPPPTTAFDSPRLRPSPLPEPESRQGSHPRSPDSAQLPNAIPIPNPSPNFNTSLRKRVVFNPELAIECPLNILIAEDNAINRNVAIGSLKKLGYHHQNITLAFDGREAVEQYKASLAKSPPERFALILMDIWMPNLDGYGATTQILELAKAHGDPTTIVAVTADITEDAVDRGKAAGMHGFLAKPYTVLDIEHLIVEHFRRCY</sequence>
<dbReference type="PROSITE" id="PS50109">
    <property type="entry name" value="HIS_KIN"/>
    <property type="match status" value="1"/>
</dbReference>
<dbReference type="SUPFAM" id="SSF47384">
    <property type="entry name" value="Homodimeric domain of signal transducing histidine kinase"/>
    <property type="match status" value="1"/>
</dbReference>
<dbReference type="InterPro" id="IPR005467">
    <property type="entry name" value="His_kinase_dom"/>
</dbReference>
<evidence type="ECO:0000256" key="7">
    <source>
        <dbReference type="SAM" id="MobiDB-lite"/>
    </source>
</evidence>
<dbReference type="InterPro" id="IPR003594">
    <property type="entry name" value="HATPase_dom"/>
</dbReference>
<dbReference type="EC" id="2.7.13.3" evidence="2"/>
<protein>
    <recommendedName>
        <fullName evidence="2">histidine kinase</fullName>
        <ecNumber evidence="2">2.7.13.3</ecNumber>
    </recommendedName>
</protein>
<dbReference type="SUPFAM" id="SSF55874">
    <property type="entry name" value="ATPase domain of HSP90 chaperone/DNA topoisomerase II/histidine kinase"/>
    <property type="match status" value="1"/>
</dbReference>
<organism evidence="10 11">
    <name type="scientific">Diplocarpon rosae</name>
    <dbReference type="NCBI Taxonomy" id="946125"/>
    <lineage>
        <taxon>Eukaryota</taxon>
        <taxon>Fungi</taxon>
        <taxon>Dikarya</taxon>
        <taxon>Ascomycota</taxon>
        <taxon>Pezizomycotina</taxon>
        <taxon>Leotiomycetes</taxon>
        <taxon>Helotiales</taxon>
        <taxon>Drepanopezizaceae</taxon>
        <taxon>Diplocarpon</taxon>
    </lineage>
</organism>
<dbReference type="FunFam" id="1.10.287.130:FF:000100">
    <property type="entry name" value="Sensor histidine kinase/response regulator"/>
    <property type="match status" value="1"/>
</dbReference>
<proteinExistence type="predicted"/>
<keyword evidence="11" id="KW-1185">Reference proteome</keyword>
<dbReference type="Proteomes" id="UP001285354">
    <property type="component" value="Unassembled WGS sequence"/>
</dbReference>
<dbReference type="InterPro" id="IPR036097">
    <property type="entry name" value="HisK_dim/P_sf"/>
</dbReference>
<comment type="catalytic activity">
    <reaction evidence="1">
        <text>ATP + protein L-histidine = ADP + protein N-phospho-L-histidine.</text>
        <dbReference type="EC" id="2.7.13.3"/>
    </reaction>
</comment>
<evidence type="ECO:0000256" key="5">
    <source>
        <dbReference type="ARBA" id="ARBA00022777"/>
    </source>
</evidence>
<dbReference type="PROSITE" id="PS50110">
    <property type="entry name" value="RESPONSE_REGULATORY"/>
    <property type="match status" value="1"/>
</dbReference>